<gene>
    <name evidence="2" type="ORF">D1781_06835</name>
</gene>
<dbReference type="OrthoDB" id="1188001at2"/>
<evidence type="ECO:0000313" key="3">
    <source>
        <dbReference type="Proteomes" id="UP000265742"/>
    </source>
</evidence>
<dbReference type="Proteomes" id="UP000265742">
    <property type="component" value="Unassembled WGS sequence"/>
</dbReference>
<dbReference type="RefSeq" id="WP_119481442.1">
    <property type="nucleotide sequence ID" value="NZ_QXTG01000001.1"/>
</dbReference>
<dbReference type="PROSITE" id="PS50056">
    <property type="entry name" value="TYR_PHOSPHATASE_2"/>
    <property type="match status" value="1"/>
</dbReference>
<dbReference type="GO" id="GO:0004721">
    <property type="term" value="F:phosphoprotein phosphatase activity"/>
    <property type="evidence" value="ECO:0007669"/>
    <property type="project" value="InterPro"/>
</dbReference>
<protein>
    <submittedName>
        <fullName evidence="2">Tyrosine-protein phosphatase</fullName>
    </submittedName>
</protein>
<comment type="caution">
    <text evidence="2">The sequence shown here is derived from an EMBL/GenBank/DDBJ whole genome shotgun (WGS) entry which is preliminary data.</text>
</comment>
<proteinExistence type="predicted"/>
<dbReference type="SUPFAM" id="SSF52799">
    <property type="entry name" value="(Phosphotyrosine protein) phosphatases II"/>
    <property type="match status" value="1"/>
</dbReference>
<keyword evidence="3" id="KW-1185">Reference proteome</keyword>
<dbReference type="AlphaFoldDB" id="A0A3A1U429"/>
<evidence type="ECO:0000313" key="2">
    <source>
        <dbReference type="EMBL" id="RIX31080.1"/>
    </source>
</evidence>
<dbReference type="PROSITE" id="PS00383">
    <property type="entry name" value="TYR_PHOSPHATASE_1"/>
    <property type="match status" value="1"/>
</dbReference>
<evidence type="ECO:0000259" key="1">
    <source>
        <dbReference type="PROSITE" id="PS50056"/>
    </source>
</evidence>
<dbReference type="InterPro" id="IPR016130">
    <property type="entry name" value="Tyr_Pase_AS"/>
</dbReference>
<accession>A0A3A1U429</accession>
<feature type="domain" description="Tyrosine specific protein phosphatases" evidence="1">
    <location>
        <begin position="104"/>
        <end position="169"/>
    </location>
</feature>
<dbReference type="InterPro" id="IPR000387">
    <property type="entry name" value="Tyr_Pase_dom"/>
</dbReference>
<dbReference type="InterPro" id="IPR026893">
    <property type="entry name" value="Tyr/Ser_Pase_IphP-type"/>
</dbReference>
<reference evidence="3" key="1">
    <citation type="submission" date="2018-09" db="EMBL/GenBank/DDBJ databases">
        <authorList>
            <person name="Kim I."/>
        </authorList>
    </citation>
    <scope>NUCLEOTIDE SEQUENCE [LARGE SCALE GENOMIC DNA]</scope>
    <source>
        <strain evidence="3">DD4a</strain>
    </source>
</reference>
<dbReference type="InterPro" id="IPR029021">
    <property type="entry name" value="Prot-tyrosine_phosphatase-like"/>
</dbReference>
<name>A0A3A1U429_9MICO</name>
<organism evidence="2 3">
    <name type="scientific">Amnibacterium setariae</name>
    <dbReference type="NCBI Taxonomy" id="2306585"/>
    <lineage>
        <taxon>Bacteria</taxon>
        <taxon>Bacillati</taxon>
        <taxon>Actinomycetota</taxon>
        <taxon>Actinomycetes</taxon>
        <taxon>Micrococcales</taxon>
        <taxon>Microbacteriaceae</taxon>
        <taxon>Amnibacterium</taxon>
    </lineage>
</organism>
<dbReference type="EMBL" id="QXTG01000001">
    <property type="protein sequence ID" value="RIX31080.1"/>
    <property type="molecule type" value="Genomic_DNA"/>
</dbReference>
<dbReference type="Gene3D" id="3.90.190.10">
    <property type="entry name" value="Protein tyrosine phosphatase superfamily"/>
    <property type="match status" value="1"/>
</dbReference>
<sequence length="235" mass="24724">MVGRALDVPGLHNARDLGGLPLVAGGTTPSGIFIRAESPDLVTVEGWEHLRARGVRTVIDLRRPDERARDRTRRPDWATVVHVDLDDPGFADRHGAEGLDGAALHYLDRLRESPAAVAAALGAIGDAEPGAVLIHCVGGRDRTGLVAALLLVLAVAEPEAIVADYLETVGNAPRLAAAQGVPNWEPGVDRLLARLGTTTEASFRAFLAGLDVEPLLGAMSPDQATALRTWRGALG</sequence>
<dbReference type="Pfam" id="PF13350">
    <property type="entry name" value="Y_phosphatase3"/>
    <property type="match status" value="1"/>
</dbReference>